<dbReference type="Pfam" id="PF00856">
    <property type="entry name" value="SET"/>
    <property type="match status" value="1"/>
</dbReference>
<sequence length="211" mass="23604">MLSDGSPMSDREFLAVHGVQEALAAAVSEILSTRPSNPILAIRDILIAKEAARALSEGLGEMGTDPNWQFKYSKRRNAYGMGIYAEEDIPAGSLVWRFELGVSASEYSTEECMQAKLATLSVEEATELLDHTYVRQGRIFNPHLDGPLINHSLEPNCSVRAGDSESGSYAIRDIKKGEEITENYNSYDAKKDWPRWYVNLMESHGIMDDYY</sequence>
<dbReference type="InterPro" id="IPR001214">
    <property type="entry name" value="SET_dom"/>
</dbReference>
<keyword evidence="3" id="KW-1185">Reference proteome</keyword>
<dbReference type="Proteomes" id="UP000037460">
    <property type="component" value="Unassembled WGS sequence"/>
</dbReference>
<dbReference type="Gene3D" id="2.170.270.10">
    <property type="entry name" value="SET domain"/>
    <property type="match status" value="1"/>
</dbReference>
<proteinExistence type="predicted"/>
<evidence type="ECO:0000259" key="1">
    <source>
        <dbReference type="PROSITE" id="PS50280"/>
    </source>
</evidence>
<dbReference type="OrthoDB" id="5945798at2759"/>
<dbReference type="EMBL" id="JWZX01003112">
    <property type="protein sequence ID" value="KOO24251.1"/>
    <property type="molecule type" value="Genomic_DNA"/>
</dbReference>
<protein>
    <submittedName>
        <fullName evidence="2">Nuclear protein set</fullName>
    </submittedName>
</protein>
<dbReference type="SUPFAM" id="SSF82199">
    <property type="entry name" value="SET domain"/>
    <property type="match status" value="1"/>
</dbReference>
<feature type="domain" description="SET" evidence="1">
    <location>
        <begin position="66"/>
        <end position="185"/>
    </location>
</feature>
<dbReference type="PROSITE" id="PS50280">
    <property type="entry name" value="SET"/>
    <property type="match status" value="1"/>
</dbReference>
<dbReference type="AlphaFoldDB" id="A0A0M0JCC6"/>
<evidence type="ECO:0000313" key="2">
    <source>
        <dbReference type="EMBL" id="KOO24251.1"/>
    </source>
</evidence>
<organism evidence="2 3">
    <name type="scientific">Chrysochromulina tobinii</name>
    <dbReference type="NCBI Taxonomy" id="1460289"/>
    <lineage>
        <taxon>Eukaryota</taxon>
        <taxon>Haptista</taxon>
        <taxon>Haptophyta</taxon>
        <taxon>Prymnesiophyceae</taxon>
        <taxon>Prymnesiales</taxon>
        <taxon>Chrysochromulinaceae</taxon>
        <taxon>Chrysochromulina</taxon>
    </lineage>
</organism>
<name>A0A0M0JCC6_9EUKA</name>
<evidence type="ECO:0000313" key="3">
    <source>
        <dbReference type="Proteomes" id="UP000037460"/>
    </source>
</evidence>
<comment type="caution">
    <text evidence="2">The sequence shown here is derived from an EMBL/GenBank/DDBJ whole genome shotgun (WGS) entry which is preliminary data.</text>
</comment>
<reference evidence="3" key="1">
    <citation type="journal article" date="2015" name="PLoS Genet.">
        <title>Genome Sequence and Transcriptome Analyses of Chrysochromulina tobin: Metabolic Tools for Enhanced Algal Fitness in the Prominent Order Prymnesiales (Haptophyceae).</title>
        <authorList>
            <person name="Hovde B.T."/>
            <person name="Deodato C.R."/>
            <person name="Hunsperger H.M."/>
            <person name="Ryken S.A."/>
            <person name="Yost W."/>
            <person name="Jha R.K."/>
            <person name="Patterson J."/>
            <person name="Monnat R.J. Jr."/>
            <person name="Barlow S.B."/>
            <person name="Starkenburg S.R."/>
            <person name="Cattolico R.A."/>
        </authorList>
    </citation>
    <scope>NUCLEOTIDE SEQUENCE</scope>
    <source>
        <strain evidence="3">CCMP291</strain>
    </source>
</reference>
<gene>
    <name evidence="2" type="ORF">Ctob_001250</name>
</gene>
<dbReference type="InterPro" id="IPR046341">
    <property type="entry name" value="SET_dom_sf"/>
</dbReference>
<accession>A0A0M0JCC6</accession>